<dbReference type="Gene3D" id="1.10.10.650">
    <property type="entry name" value="RuvA domain 2-like"/>
    <property type="match status" value="1"/>
</dbReference>
<dbReference type="InterPro" id="IPR010994">
    <property type="entry name" value="RuvA_2-like"/>
</dbReference>
<dbReference type="GO" id="GO:0006139">
    <property type="term" value="P:nucleobase-containing compound metabolic process"/>
    <property type="evidence" value="ECO:0007669"/>
    <property type="project" value="InterPro"/>
</dbReference>
<dbReference type="Gene3D" id="1.10.150.310">
    <property type="entry name" value="Tex RuvX-like domain-like"/>
    <property type="match status" value="1"/>
</dbReference>
<feature type="compositionally biased region" description="Gly residues" evidence="2">
    <location>
        <begin position="823"/>
        <end position="841"/>
    </location>
</feature>
<dbReference type="FunFam" id="1.10.10.650:FF:000001">
    <property type="entry name" value="S1 RNA-binding domain 1"/>
    <property type="match status" value="1"/>
</dbReference>
<dbReference type="SMART" id="SM00316">
    <property type="entry name" value="S1"/>
    <property type="match status" value="1"/>
</dbReference>
<dbReference type="InterPro" id="IPR037027">
    <property type="entry name" value="YqgF/RNaseH-like_dom_sf"/>
</dbReference>
<dbReference type="EMBL" id="JACIBV010000001">
    <property type="protein sequence ID" value="MBB3731239.1"/>
    <property type="molecule type" value="Genomic_DNA"/>
</dbReference>
<dbReference type="InterPro" id="IPR018974">
    <property type="entry name" value="Tex-like_N"/>
</dbReference>
<dbReference type="InterPro" id="IPR012337">
    <property type="entry name" value="RNaseH-like_sf"/>
</dbReference>
<dbReference type="GO" id="GO:0003729">
    <property type="term" value="F:mRNA binding"/>
    <property type="evidence" value="ECO:0007669"/>
    <property type="project" value="TreeGrafter"/>
</dbReference>
<proteinExistence type="predicted"/>
<dbReference type="InterPro" id="IPR023323">
    <property type="entry name" value="Tex-like_dom_sf"/>
</dbReference>
<dbReference type="SUPFAM" id="SSF47781">
    <property type="entry name" value="RuvA domain 2-like"/>
    <property type="match status" value="2"/>
</dbReference>
<dbReference type="PROSITE" id="PS50126">
    <property type="entry name" value="S1"/>
    <property type="match status" value="1"/>
</dbReference>
<dbReference type="Pfam" id="PF12836">
    <property type="entry name" value="HHH_3"/>
    <property type="match status" value="1"/>
</dbReference>
<accession>A0A7W5VGP8</accession>
<dbReference type="Gene3D" id="3.30.420.140">
    <property type="entry name" value="YqgF/RNase H-like domain"/>
    <property type="match status" value="1"/>
</dbReference>
<dbReference type="Gene3D" id="1.10.3500.10">
    <property type="entry name" value="Tex N-terminal region-like"/>
    <property type="match status" value="1"/>
</dbReference>
<name>A0A7W5VGP8_9ACTN</name>
<dbReference type="Pfam" id="PF22706">
    <property type="entry name" value="Tex_central_region"/>
    <property type="match status" value="1"/>
</dbReference>
<dbReference type="FunFam" id="1.10.150.310:FF:000001">
    <property type="entry name" value="RNA-binding transcriptional accessory protein"/>
    <property type="match status" value="1"/>
</dbReference>
<dbReference type="InterPro" id="IPR044146">
    <property type="entry name" value="S1_Tex"/>
</dbReference>
<feature type="compositionally biased region" description="Gly residues" evidence="2">
    <location>
        <begin position="726"/>
        <end position="740"/>
    </location>
</feature>
<keyword evidence="1" id="KW-0694">RNA-binding</keyword>
<feature type="region of interest" description="Disordered" evidence="2">
    <location>
        <begin position="713"/>
        <end position="866"/>
    </location>
</feature>
<dbReference type="Pfam" id="PF16921">
    <property type="entry name" value="Tex_YqgF"/>
    <property type="match status" value="1"/>
</dbReference>
<dbReference type="PANTHER" id="PTHR10724">
    <property type="entry name" value="30S RIBOSOMAL PROTEIN S1"/>
    <property type="match status" value="1"/>
</dbReference>
<sequence>MLSIHQRIAEELGVRDGQVQAAVDLLDGGATVPFIARYRKEVTGALDDAQLRTLEERLRYLRELEERRTAILESIASQGKLTDELREQIVAADTKARLEDIYLPYKPKRRTKAMIARELGLEPLADALLADPTLDPIATAGPYVVEGLADAAAALEGARAILIERFAEDADLIGTLRERMWSNGRAVSSVREGKEEAGAKFSDYFDFSEPFTKLPSHRILAMFRGEKEEILSVALEPEEGPEYELRIASRFGISDQGRPADKWLNDTVRWAWRTRILVHLGLDLRMRLWQAAEDEAVRVFAANLRDLLLAAPAGTRTTMGLDPGLRTGVKVAVVDATGKVVDTATIYPHEPKRQWDQSLAVLGALVQKHGVELIAIGNGTASRETDKLAGELVKHMPGVTKIVVSEAGASVYSASAYASQELPELDVSLRGAVSIARRLQDPLAELVKIDPKSIGVGQYQHDLAETKLSRSLDAVVEDCVNAVGVDVNTASAPLLTRVSGIGATLADNIVQHRDANGPFRSRTALKEVPRLGPKAFEQCAGFLRIPGGADPLDASSVHPEAYPVVRRILSSVGADLKSLIGNTATLRSLRPADFVDDTFGLPTVTDILGELEKPGRDPRPAFKTATFKEGVEKLSDLASGMILEGVVTNVAAFGAFVDVGVHQDGLVHVSAMSRTFVKDPRDVVKPGDIVKVKVLEVDIPRKRISLTLRLEDEATQGGDGRPRQGRGAGGATGSGAGGGERGARGPGESRADGGRSGGGRPGDGRSGGGRSGDGRTGGRSGDGRTGGGRSGDGRQADTRSGGGRGEGGRSDGGRSDGGRSDGGRGNGGGRGDGGRQGGGQRRQGRPAPTGALAEALRKAGLAGDDH</sequence>
<dbReference type="SUPFAM" id="SSF53098">
    <property type="entry name" value="Ribonuclease H-like"/>
    <property type="match status" value="1"/>
</dbReference>
<evidence type="ECO:0000313" key="4">
    <source>
        <dbReference type="EMBL" id="MBB3731239.1"/>
    </source>
</evidence>
<dbReference type="FunFam" id="3.30.420.140:FF:000001">
    <property type="entry name" value="RNA-binding transcriptional accessory protein"/>
    <property type="match status" value="1"/>
</dbReference>
<dbReference type="RefSeq" id="WP_183656979.1">
    <property type="nucleotide sequence ID" value="NZ_BAAAXX010000090.1"/>
</dbReference>
<organism evidence="4 5">
    <name type="scientific">Nonomuraea dietziae</name>
    <dbReference type="NCBI Taxonomy" id="65515"/>
    <lineage>
        <taxon>Bacteria</taxon>
        <taxon>Bacillati</taxon>
        <taxon>Actinomycetota</taxon>
        <taxon>Actinomycetes</taxon>
        <taxon>Streptosporangiales</taxon>
        <taxon>Streptosporangiaceae</taxon>
        <taxon>Nonomuraea</taxon>
    </lineage>
</organism>
<dbReference type="Proteomes" id="UP000579945">
    <property type="component" value="Unassembled WGS sequence"/>
</dbReference>
<feature type="compositionally biased region" description="Basic and acidic residues" evidence="2">
    <location>
        <begin position="741"/>
        <end position="753"/>
    </location>
</feature>
<reference evidence="4 5" key="1">
    <citation type="submission" date="2020-08" db="EMBL/GenBank/DDBJ databases">
        <title>Sequencing the genomes of 1000 actinobacteria strains.</title>
        <authorList>
            <person name="Klenk H.-P."/>
        </authorList>
    </citation>
    <scope>NUCLEOTIDE SEQUENCE [LARGE SCALE GENOMIC DNA]</scope>
    <source>
        <strain evidence="4 5">DSM 44320</strain>
    </source>
</reference>
<feature type="compositionally biased region" description="Basic and acidic residues" evidence="2">
    <location>
        <begin position="806"/>
        <end position="822"/>
    </location>
</feature>
<feature type="domain" description="S1 motif" evidence="3">
    <location>
        <begin position="640"/>
        <end position="709"/>
    </location>
</feature>
<protein>
    <recommendedName>
        <fullName evidence="3">S1 motif domain-containing protein</fullName>
    </recommendedName>
</protein>
<dbReference type="InterPro" id="IPR006641">
    <property type="entry name" value="YqgF/RNaseH-like_dom"/>
</dbReference>
<dbReference type="InterPro" id="IPR003029">
    <property type="entry name" value="S1_domain"/>
</dbReference>
<evidence type="ECO:0000259" key="3">
    <source>
        <dbReference type="PROSITE" id="PS50126"/>
    </source>
</evidence>
<dbReference type="GO" id="GO:0006412">
    <property type="term" value="P:translation"/>
    <property type="evidence" value="ECO:0007669"/>
    <property type="project" value="TreeGrafter"/>
</dbReference>
<dbReference type="PROSITE" id="PS50889">
    <property type="entry name" value="S4"/>
    <property type="match status" value="1"/>
</dbReference>
<dbReference type="Pfam" id="PF17674">
    <property type="entry name" value="HHH_9"/>
    <property type="match status" value="1"/>
</dbReference>
<dbReference type="InterPro" id="IPR012340">
    <property type="entry name" value="NA-bd_OB-fold"/>
</dbReference>
<evidence type="ECO:0000313" key="5">
    <source>
        <dbReference type="Proteomes" id="UP000579945"/>
    </source>
</evidence>
<dbReference type="FunFam" id="2.40.50.140:FF:000051">
    <property type="entry name" value="RNA-binding transcriptional accessory protein"/>
    <property type="match status" value="1"/>
</dbReference>
<dbReference type="GeneID" id="95393347"/>
<dbReference type="SUPFAM" id="SSF50249">
    <property type="entry name" value="Nucleic acid-binding proteins"/>
    <property type="match status" value="1"/>
</dbReference>
<dbReference type="PANTHER" id="PTHR10724:SF10">
    <property type="entry name" value="S1 RNA-BINDING DOMAIN-CONTAINING PROTEIN 1"/>
    <property type="match status" value="1"/>
</dbReference>
<dbReference type="AlphaFoldDB" id="A0A7W5VGP8"/>
<gene>
    <name evidence="4" type="ORF">FHR33_007099</name>
</gene>
<feature type="compositionally biased region" description="Gly residues" evidence="2">
    <location>
        <begin position="754"/>
        <end position="790"/>
    </location>
</feature>
<dbReference type="Pfam" id="PF00575">
    <property type="entry name" value="S1"/>
    <property type="match status" value="1"/>
</dbReference>
<dbReference type="InterPro" id="IPR032639">
    <property type="entry name" value="Tex_YqgF"/>
</dbReference>
<dbReference type="CDD" id="cd05685">
    <property type="entry name" value="S1_Tex"/>
    <property type="match status" value="1"/>
</dbReference>
<dbReference type="GO" id="GO:0003735">
    <property type="term" value="F:structural constituent of ribosome"/>
    <property type="evidence" value="ECO:0007669"/>
    <property type="project" value="TreeGrafter"/>
</dbReference>
<evidence type="ECO:0000256" key="1">
    <source>
        <dbReference type="PROSITE-ProRule" id="PRU00182"/>
    </source>
</evidence>
<dbReference type="Pfam" id="PF09371">
    <property type="entry name" value="Tex_N"/>
    <property type="match status" value="1"/>
</dbReference>
<comment type="caution">
    <text evidence="4">The sequence shown here is derived from an EMBL/GenBank/DDBJ whole genome shotgun (WGS) entry which is preliminary data.</text>
</comment>
<dbReference type="GO" id="GO:0005737">
    <property type="term" value="C:cytoplasm"/>
    <property type="evidence" value="ECO:0007669"/>
    <property type="project" value="UniProtKB-ARBA"/>
</dbReference>
<dbReference type="InterPro" id="IPR041692">
    <property type="entry name" value="HHH_9"/>
</dbReference>
<keyword evidence="5" id="KW-1185">Reference proteome</keyword>
<dbReference type="InterPro" id="IPR023319">
    <property type="entry name" value="Tex-like_HTH_dom_sf"/>
</dbReference>
<evidence type="ECO:0000256" key="2">
    <source>
        <dbReference type="SAM" id="MobiDB-lite"/>
    </source>
</evidence>
<dbReference type="SMART" id="SM00732">
    <property type="entry name" value="YqgFc"/>
    <property type="match status" value="1"/>
</dbReference>
<dbReference type="InterPro" id="IPR050437">
    <property type="entry name" value="Ribos_protein_bS1-like"/>
</dbReference>
<dbReference type="Gene3D" id="2.40.50.140">
    <property type="entry name" value="Nucleic acid-binding proteins"/>
    <property type="match status" value="1"/>
</dbReference>
<dbReference type="InterPro" id="IPR055179">
    <property type="entry name" value="Tex-like_central_region"/>
</dbReference>
<dbReference type="SUPFAM" id="SSF158832">
    <property type="entry name" value="Tex N-terminal region-like"/>
    <property type="match status" value="1"/>
</dbReference>